<name>A0ABP0IEN9_9DINO</name>
<evidence type="ECO:0000256" key="4">
    <source>
        <dbReference type="ARBA" id="ARBA00023136"/>
    </source>
</evidence>
<evidence type="ECO:0000256" key="5">
    <source>
        <dbReference type="SAM" id="Phobius"/>
    </source>
</evidence>
<dbReference type="PANTHER" id="PTHR12911:SF8">
    <property type="entry name" value="KLAROID PROTEIN-RELATED"/>
    <property type="match status" value="1"/>
</dbReference>
<dbReference type="Proteomes" id="UP001642464">
    <property type="component" value="Unassembled WGS sequence"/>
</dbReference>
<dbReference type="InterPro" id="IPR012919">
    <property type="entry name" value="SUN_dom"/>
</dbReference>
<gene>
    <name evidence="7" type="ORF">SCF082_LOCUS6230</name>
</gene>
<keyword evidence="3 5" id="KW-1133">Transmembrane helix</keyword>
<evidence type="ECO:0000256" key="2">
    <source>
        <dbReference type="ARBA" id="ARBA00022692"/>
    </source>
</evidence>
<evidence type="ECO:0000256" key="3">
    <source>
        <dbReference type="ARBA" id="ARBA00022989"/>
    </source>
</evidence>
<sequence>MVSALSGSRAWGFARSLQELHVQPGMQQAKKGGTKRLGVAFAALCAAATGIPPVLGVALLAFLDADVAAPAAPMPLPTVTMEASRAADSQKAADALNEIAWKRLQRLEEAFATISHGGHETTAAVEAAERAREAERKAWVAAKAAEAAAQRRAEGRAMSTDPMLDLGVDWAAWKAGAEIDHSHTTLGLHRNFWSRVARVMTSFAPHWRMWLRASHPPEVVLAWETGPPSKCFAFEGQSAKVSILFWRPVHPSHVAIEQSPSWALDPRASPRNLEVYAWPTGIDEPYSVKIDEFEFHGGSQVFDLTNQMGPTGLVRGLQVRIQRNWGEDHTLLCRLRVFGNQSASSA</sequence>
<dbReference type="Pfam" id="PF07738">
    <property type="entry name" value="Sad1_UNC"/>
    <property type="match status" value="1"/>
</dbReference>
<dbReference type="EMBL" id="CAXAMM010003414">
    <property type="protein sequence ID" value="CAK8999829.1"/>
    <property type="molecule type" value="Genomic_DNA"/>
</dbReference>
<keyword evidence="8" id="KW-1185">Reference proteome</keyword>
<dbReference type="Gene3D" id="2.60.120.260">
    <property type="entry name" value="Galactose-binding domain-like"/>
    <property type="match status" value="1"/>
</dbReference>
<feature type="domain" description="SUN" evidence="6">
    <location>
        <begin position="174"/>
        <end position="342"/>
    </location>
</feature>
<comment type="caution">
    <text evidence="7">The sequence shown here is derived from an EMBL/GenBank/DDBJ whole genome shotgun (WGS) entry which is preliminary data.</text>
</comment>
<keyword evidence="2 5" id="KW-0812">Transmembrane</keyword>
<dbReference type="InterPro" id="IPR045119">
    <property type="entry name" value="SUN1-5"/>
</dbReference>
<comment type="subcellular location">
    <subcellularLocation>
        <location evidence="1">Membrane</location>
    </subcellularLocation>
</comment>
<accession>A0ABP0IEN9</accession>
<dbReference type="PROSITE" id="PS51469">
    <property type="entry name" value="SUN"/>
    <property type="match status" value="1"/>
</dbReference>
<reference evidence="7 8" key="1">
    <citation type="submission" date="2024-02" db="EMBL/GenBank/DDBJ databases">
        <authorList>
            <person name="Chen Y."/>
            <person name="Shah S."/>
            <person name="Dougan E. K."/>
            <person name="Thang M."/>
            <person name="Chan C."/>
        </authorList>
    </citation>
    <scope>NUCLEOTIDE SEQUENCE [LARGE SCALE GENOMIC DNA]</scope>
</reference>
<evidence type="ECO:0000313" key="8">
    <source>
        <dbReference type="Proteomes" id="UP001642464"/>
    </source>
</evidence>
<dbReference type="PANTHER" id="PTHR12911">
    <property type="entry name" value="SAD1/UNC-84-LIKE PROTEIN-RELATED"/>
    <property type="match status" value="1"/>
</dbReference>
<organism evidence="7 8">
    <name type="scientific">Durusdinium trenchii</name>
    <dbReference type="NCBI Taxonomy" id="1381693"/>
    <lineage>
        <taxon>Eukaryota</taxon>
        <taxon>Sar</taxon>
        <taxon>Alveolata</taxon>
        <taxon>Dinophyceae</taxon>
        <taxon>Suessiales</taxon>
        <taxon>Symbiodiniaceae</taxon>
        <taxon>Durusdinium</taxon>
    </lineage>
</organism>
<protein>
    <submittedName>
        <fullName evidence="7">SUN domain-containing protein 5 (Sad1 and UNC84 domain-containing protein 5) (Sperm-associated antigen 4-like protein) (Testis and spermatogenesis-related gene 4 protein)</fullName>
    </submittedName>
</protein>
<evidence type="ECO:0000313" key="7">
    <source>
        <dbReference type="EMBL" id="CAK8999829.1"/>
    </source>
</evidence>
<evidence type="ECO:0000259" key="6">
    <source>
        <dbReference type="PROSITE" id="PS51469"/>
    </source>
</evidence>
<proteinExistence type="predicted"/>
<keyword evidence="4 5" id="KW-0472">Membrane</keyword>
<feature type="transmembrane region" description="Helical" evidence="5">
    <location>
        <begin position="37"/>
        <end position="63"/>
    </location>
</feature>
<evidence type="ECO:0000256" key="1">
    <source>
        <dbReference type="ARBA" id="ARBA00004370"/>
    </source>
</evidence>